<keyword evidence="8" id="KW-1185">Reference proteome</keyword>
<dbReference type="InterPro" id="IPR009908">
    <property type="entry name" value="Methylamine_util_MauE"/>
</dbReference>
<feature type="domain" description="Methylamine utilisation protein MauE" evidence="6">
    <location>
        <begin position="22"/>
        <end position="154"/>
    </location>
</feature>
<evidence type="ECO:0000313" key="7">
    <source>
        <dbReference type="EMBL" id="GGK06358.1"/>
    </source>
</evidence>
<name>A0A8J3B9W7_9ACTN</name>
<feature type="transmembrane region" description="Helical" evidence="5">
    <location>
        <begin position="64"/>
        <end position="84"/>
    </location>
</feature>
<dbReference type="GO" id="GO:0016020">
    <property type="term" value="C:membrane"/>
    <property type="evidence" value="ECO:0007669"/>
    <property type="project" value="UniProtKB-SubCell"/>
</dbReference>
<evidence type="ECO:0000256" key="1">
    <source>
        <dbReference type="ARBA" id="ARBA00004141"/>
    </source>
</evidence>
<dbReference type="RefSeq" id="WP_189171753.1">
    <property type="nucleotide sequence ID" value="NZ_BMQB01000010.1"/>
</dbReference>
<sequence length="180" mass="18968">MTAPERPTGVPTHRSRWTTAQPWLTVAVRLGLAAVWLVAGGAKVGDLAHSGRVVNAYKIMSYDAAKIVGAVLPFVELALGALLLAGLAVRLAGGLSIGLLGAFIAGIVQAWARGLSIDCGCFGGGGELGAGESPTYLLDLLRDLGFVLLAGFLLTWPRGWLAVDNWLRDDPQLPTRQEIR</sequence>
<evidence type="ECO:0000256" key="4">
    <source>
        <dbReference type="ARBA" id="ARBA00023136"/>
    </source>
</evidence>
<evidence type="ECO:0000256" key="3">
    <source>
        <dbReference type="ARBA" id="ARBA00022989"/>
    </source>
</evidence>
<dbReference type="EMBL" id="BMQB01000010">
    <property type="protein sequence ID" value="GGK06358.1"/>
    <property type="molecule type" value="Genomic_DNA"/>
</dbReference>
<comment type="subcellular location">
    <subcellularLocation>
        <location evidence="1">Membrane</location>
        <topology evidence="1">Multi-pass membrane protein</topology>
    </subcellularLocation>
</comment>
<dbReference type="AlphaFoldDB" id="A0A8J3B9W7"/>
<gene>
    <name evidence="7" type="ORF">GCM10010123_40240</name>
</gene>
<evidence type="ECO:0000259" key="6">
    <source>
        <dbReference type="Pfam" id="PF07291"/>
    </source>
</evidence>
<accession>A0A8J3B9W7</accession>
<keyword evidence="2 5" id="KW-0812">Transmembrane</keyword>
<dbReference type="GO" id="GO:0030416">
    <property type="term" value="P:methylamine metabolic process"/>
    <property type="evidence" value="ECO:0007669"/>
    <property type="project" value="InterPro"/>
</dbReference>
<keyword evidence="3 5" id="KW-1133">Transmembrane helix</keyword>
<dbReference type="Pfam" id="PF07291">
    <property type="entry name" value="MauE"/>
    <property type="match status" value="1"/>
</dbReference>
<evidence type="ECO:0000256" key="5">
    <source>
        <dbReference type="SAM" id="Phobius"/>
    </source>
</evidence>
<feature type="transmembrane region" description="Helical" evidence="5">
    <location>
        <begin position="23"/>
        <end position="44"/>
    </location>
</feature>
<evidence type="ECO:0000256" key="2">
    <source>
        <dbReference type="ARBA" id="ARBA00022692"/>
    </source>
</evidence>
<reference evidence="7" key="1">
    <citation type="journal article" date="2014" name="Int. J. Syst. Evol. Microbiol.">
        <title>Complete genome sequence of Corynebacterium casei LMG S-19264T (=DSM 44701T), isolated from a smear-ripened cheese.</title>
        <authorList>
            <consortium name="US DOE Joint Genome Institute (JGI-PGF)"/>
            <person name="Walter F."/>
            <person name="Albersmeier A."/>
            <person name="Kalinowski J."/>
            <person name="Ruckert C."/>
        </authorList>
    </citation>
    <scope>NUCLEOTIDE SEQUENCE</scope>
    <source>
        <strain evidence="7">JCM 3090</strain>
    </source>
</reference>
<dbReference type="UniPathway" id="UPA00895"/>
<feature type="transmembrane region" description="Helical" evidence="5">
    <location>
        <begin position="144"/>
        <end position="163"/>
    </location>
</feature>
<evidence type="ECO:0000313" key="8">
    <source>
        <dbReference type="Proteomes" id="UP000649739"/>
    </source>
</evidence>
<feature type="transmembrane region" description="Helical" evidence="5">
    <location>
        <begin position="91"/>
        <end position="112"/>
    </location>
</feature>
<organism evidence="7 8">
    <name type="scientific">Pilimelia anulata</name>
    <dbReference type="NCBI Taxonomy" id="53371"/>
    <lineage>
        <taxon>Bacteria</taxon>
        <taxon>Bacillati</taxon>
        <taxon>Actinomycetota</taxon>
        <taxon>Actinomycetes</taxon>
        <taxon>Micromonosporales</taxon>
        <taxon>Micromonosporaceae</taxon>
        <taxon>Pilimelia</taxon>
    </lineage>
</organism>
<comment type="caution">
    <text evidence="7">The sequence shown here is derived from an EMBL/GenBank/DDBJ whole genome shotgun (WGS) entry which is preliminary data.</text>
</comment>
<proteinExistence type="predicted"/>
<dbReference type="Proteomes" id="UP000649739">
    <property type="component" value="Unassembled WGS sequence"/>
</dbReference>
<keyword evidence="4 5" id="KW-0472">Membrane</keyword>
<reference evidence="7" key="2">
    <citation type="submission" date="2020-09" db="EMBL/GenBank/DDBJ databases">
        <authorList>
            <person name="Sun Q."/>
            <person name="Ohkuma M."/>
        </authorList>
    </citation>
    <scope>NUCLEOTIDE SEQUENCE</scope>
    <source>
        <strain evidence="7">JCM 3090</strain>
    </source>
</reference>
<protein>
    <recommendedName>
        <fullName evidence="6">Methylamine utilisation protein MauE domain-containing protein</fullName>
    </recommendedName>
</protein>